<organism evidence="12 13">
    <name type="scientific">Oceaniferula marina</name>
    <dbReference type="NCBI Taxonomy" id="2748318"/>
    <lineage>
        <taxon>Bacteria</taxon>
        <taxon>Pseudomonadati</taxon>
        <taxon>Verrucomicrobiota</taxon>
        <taxon>Verrucomicrobiia</taxon>
        <taxon>Verrucomicrobiales</taxon>
        <taxon>Verrucomicrobiaceae</taxon>
        <taxon>Oceaniferula</taxon>
    </lineage>
</organism>
<evidence type="ECO:0000256" key="6">
    <source>
        <dbReference type="ARBA" id="ARBA00022958"/>
    </source>
</evidence>
<dbReference type="GO" id="GO:0006813">
    <property type="term" value="P:potassium ion transport"/>
    <property type="evidence" value="ECO:0007669"/>
    <property type="project" value="UniProtKB-KW"/>
</dbReference>
<feature type="transmembrane region" description="Helical" evidence="10">
    <location>
        <begin position="45"/>
        <end position="62"/>
    </location>
</feature>
<reference evidence="12 13" key="1">
    <citation type="submission" date="2020-07" db="EMBL/GenBank/DDBJ databases">
        <title>Roseicoccus Jingziensis gen. nov., sp. nov., isolated from coastal seawater.</title>
        <authorList>
            <person name="Feng X."/>
        </authorList>
    </citation>
    <scope>NUCLEOTIDE SEQUENCE [LARGE SCALE GENOMIC DNA]</scope>
    <source>
        <strain evidence="12 13">N1E253</strain>
    </source>
</reference>
<dbReference type="InterPro" id="IPR003148">
    <property type="entry name" value="RCK_N"/>
</dbReference>
<keyword evidence="9 10" id="KW-0472">Membrane</keyword>
<dbReference type="GO" id="GO:0005886">
    <property type="term" value="C:plasma membrane"/>
    <property type="evidence" value="ECO:0007669"/>
    <property type="project" value="TreeGrafter"/>
</dbReference>
<dbReference type="InterPro" id="IPR038770">
    <property type="entry name" value="Na+/solute_symporter_sf"/>
</dbReference>
<dbReference type="GO" id="GO:0015297">
    <property type="term" value="F:antiporter activity"/>
    <property type="evidence" value="ECO:0007669"/>
    <property type="project" value="UniProtKB-KW"/>
</dbReference>
<dbReference type="SUPFAM" id="SSF51735">
    <property type="entry name" value="NAD(P)-binding Rossmann-fold domains"/>
    <property type="match status" value="1"/>
</dbReference>
<evidence type="ECO:0000256" key="1">
    <source>
        <dbReference type="ARBA" id="ARBA00004141"/>
    </source>
</evidence>
<dbReference type="InterPro" id="IPR006153">
    <property type="entry name" value="Cation/H_exchanger_TM"/>
</dbReference>
<feature type="transmembrane region" description="Helical" evidence="10">
    <location>
        <begin position="14"/>
        <end position="33"/>
    </location>
</feature>
<gene>
    <name evidence="12" type="ORF">HW115_14270</name>
</gene>
<evidence type="ECO:0000259" key="11">
    <source>
        <dbReference type="PROSITE" id="PS51201"/>
    </source>
</evidence>
<evidence type="ECO:0000256" key="10">
    <source>
        <dbReference type="SAM" id="Phobius"/>
    </source>
</evidence>
<keyword evidence="7 10" id="KW-1133">Transmembrane helix</keyword>
<dbReference type="PROSITE" id="PS51201">
    <property type="entry name" value="RCK_N"/>
    <property type="match status" value="1"/>
</dbReference>
<dbReference type="AlphaFoldDB" id="A0A851GRF0"/>
<evidence type="ECO:0000313" key="13">
    <source>
        <dbReference type="Proteomes" id="UP000557872"/>
    </source>
</evidence>
<evidence type="ECO:0000256" key="2">
    <source>
        <dbReference type="ARBA" id="ARBA00022448"/>
    </source>
</evidence>
<evidence type="ECO:0000256" key="4">
    <source>
        <dbReference type="ARBA" id="ARBA00022538"/>
    </source>
</evidence>
<evidence type="ECO:0000256" key="9">
    <source>
        <dbReference type="ARBA" id="ARBA00023136"/>
    </source>
</evidence>
<keyword evidence="3" id="KW-0050">Antiport</keyword>
<evidence type="ECO:0000313" key="12">
    <source>
        <dbReference type="EMBL" id="NWK56784.1"/>
    </source>
</evidence>
<feature type="transmembrane region" description="Helical" evidence="10">
    <location>
        <begin position="74"/>
        <end position="97"/>
    </location>
</feature>
<evidence type="ECO:0000256" key="5">
    <source>
        <dbReference type="ARBA" id="ARBA00022692"/>
    </source>
</evidence>
<dbReference type="GO" id="GO:1902600">
    <property type="term" value="P:proton transmembrane transport"/>
    <property type="evidence" value="ECO:0007669"/>
    <property type="project" value="InterPro"/>
</dbReference>
<evidence type="ECO:0000256" key="8">
    <source>
        <dbReference type="ARBA" id="ARBA00023065"/>
    </source>
</evidence>
<accession>A0A851GRF0</accession>
<dbReference type="Proteomes" id="UP000557872">
    <property type="component" value="Unassembled WGS sequence"/>
</dbReference>
<dbReference type="Gene3D" id="1.20.1530.20">
    <property type="match status" value="1"/>
</dbReference>
<name>A0A851GRF0_9BACT</name>
<feature type="transmembrane region" description="Helical" evidence="10">
    <location>
        <begin position="103"/>
        <end position="124"/>
    </location>
</feature>
<dbReference type="Pfam" id="PF02254">
    <property type="entry name" value="TrkA_N"/>
    <property type="match status" value="1"/>
</dbReference>
<feature type="transmembrane region" description="Helical" evidence="10">
    <location>
        <begin position="165"/>
        <end position="191"/>
    </location>
</feature>
<evidence type="ECO:0000256" key="3">
    <source>
        <dbReference type="ARBA" id="ARBA00022449"/>
    </source>
</evidence>
<dbReference type="Gene3D" id="3.40.50.720">
    <property type="entry name" value="NAD(P)-binding Rossmann-like Domain"/>
    <property type="match status" value="1"/>
</dbReference>
<feature type="transmembrane region" description="Helical" evidence="10">
    <location>
        <begin position="211"/>
        <end position="239"/>
    </location>
</feature>
<feature type="domain" description="RCK N-terminal" evidence="11">
    <location>
        <begin position="389"/>
        <end position="503"/>
    </location>
</feature>
<feature type="transmembrane region" description="Helical" evidence="10">
    <location>
        <begin position="136"/>
        <end position="159"/>
    </location>
</feature>
<dbReference type="EMBL" id="JACBAZ010000006">
    <property type="protein sequence ID" value="NWK56784.1"/>
    <property type="molecule type" value="Genomic_DNA"/>
</dbReference>
<comment type="caution">
    <text evidence="12">The sequence shown here is derived from an EMBL/GenBank/DDBJ whole genome shotgun (WGS) entry which is preliminary data.</text>
</comment>
<proteinExistence type="predicted"/>
<feature type="transmembrane region" description="Helical" evidence="10">
    <location>
        <begin position="259"/>
        <end position="277"/>
    </location>
</feature>
<dbReference type="Pfam" id="PF00999">
    <property type="entry name" value="Na_H_Exchanger"/>
    <property type="match status" value="1"/>
</dbReference>
<dbReference type="PANTHER" id="PTHR46157">
    <property type="entry name" value="K(+) EFFLUX ANTIPORTER 3, CHLOROPLASTIC"/>
    <property type="match status" value="1"/>
</dbReference>
<keyword evidence="8" id="KW-0406">Ion transport</keyword>
<keyword evidence="13" id="KW-1185">Reference proteome</keyword>
<dbReference type="InterPro" id="IPR036291">
    <property type="entry name" value="NAD(P)-bd_dom_sf"/>
</dbReference>
<keyword evidence="6" id="KW-0630">Potassium</keyword>
<comment type="subcellular location">
    <subcellularLocation>
        <location evidence="1">Membrane</location>
        <topology evidence="1">Multi-pass membrane protein</topology>
    </subcellularLocation>
</comment>
<sequence>MAVATLLNVILRKFNIPTVIGYIIAGAIIGAVMGIEHHGNKELEHIAEFGIVFLMFTIGLEFSANHLLSMKREVFLFGLLQVVVTGAAFAIISTTLFDLSAKSSIIAGLGLALSSTAIVLKILNESGQIKAEFGRNSLGILIFQDIAVIPILLMVTLFTNDDKSIGVLLGETAINALIVLAILIIIGRFFLARIFKVVATTNSKEISMGTILLVVIGASYLAHHFGFSFSLGAFIGGMMLADTIYKYEVEADLIPFRNLLLGVFFVSVGLQIDLNLVGEKILTIIMLLAGIMLVKALVIYLLLAIWQGKKSALKTAITLSQIGEFSLVVFSLLMSTQMLDPTICQTVMITVVCSMICTPFLISNADRIALIFTSESLDDDQISEDDVLGEHVILCGYDSFGRAVSDNLDNAKIKHVVVTDNTDDYIKARKENKMVVFGDASDRVILERLNIGKAMSTVVTADEIDRIKEITASISIIDPKLKVIAKVLNDEEKEELDEFNHEFILDGNSHAASLMVDRINKSRLLANETARLQFLDKFSLDDPGLSLDLLASEQARLLDIMSHSFNALREHRDIMSIKAFHESFKVLYEIIEKMLQKLSVSGTLATKEFERLNVISDNQRIMESMNHTLEAMGKELRGLEEVDATRNLAGVAIEGLDAILMTLKDVAVSPSEEDLQILENLTAGEGSSMSGIRERYLNGEHTLPPSVRGLLVSTTGHMDQLKDQFGALGSNYKRLVKLS</sequence>
<keyword evidence="4" id="KW-0633">Potassium transport</keyword>
<dbReference type="PANTHER" id="PTHR46157:SF4">
    <property type="entry name" value="K(+) EFFLUX ANTIPORTER 3, CHLOROPLASTIC"/>
    <property type="match status" value="1"/>
</dbReference>
<evidence type="ECO:0000256" key="7">
    <source>
        <dbReference type="ARBA" id="ARBA00022989"/>
    </source>
</evidence>
<protein>
    <submittedName>
        <fullName evidence="12">Cation:proton antiporter</fullName>
    </submittedName>
</protein>
<keyword evidence="2" id="KW-0813">Transport</keyword>
<keyword evidence="5 10" id="KW-0812">Transmembrane</keyword>
<feature type="transmembrane region" description="Helical" evidence="10">
    <location>
        <begin position="284"/>
        <end position="306"/>
    </location>
</feature>